<dbReference type="CDD" id="cd21153">
    <property type="entry name" value="PUA_RlmI"/>
    <property type="match status" value="1"/>
</dbReference>
<dbReference type="CDD" id="cd02440">
    <property type="entry name" value="AdoMet_MTases"/>
    <property type="match status" value="1"/>
</dbReference>
<dbReference type="Gene3D" id="3.30.750.80">
    <property type="entry name" value="RNA methyltransferase domain (HRMD) like"/>
    <property type="match status" value="1"/>
</dbReference>
<keyword evidence="5" id="KW-0808">Transferase</keyword>
<evidence type="ECO:0000256" key="6">
    <source>
        <dbReference type="ARBA" id="ARBA00022691"/>
    </source>
</evidence>
<dbReference type="InterPro" id="IPR015947">
    <property type="entry name" value="PUA-like_sf"/>
</dbReference>
<reference evidence="10" key="1">
    <citation type="submission" date="2020-06" db="EMBL/GenBank/DDBJ databases">
        <title>WGS assembly of Ceratodon purpureus strain R40.</title>
        <authorList>
            <person name="Carey S.B."/>
            <person name="Jenkins J."/>
            <person name="Shu S."/>
            <person name="Lovell J.T."/>
            <person name="Sreedasyam A."/>
            <person name="Maumus F."/>
            <person name="Tiley G.P."/>
            <person name="Fernandez-Pozo N."/>
            <person name="Barry K."/>
            <person name="Chen C."/>
            <person name="Wang M."/>
            <person name="Lipzen A."/>
            <person name="Daum C."/>
            <person name="Saski C.A."/>
            <person name="Payton A.C."/>
            <person name="Mcbreen J.C."/>
            <person name="Conrad R.E."/>
            <person name="Kollar L.M."/>
            <person name="Olsson S."/>
            <person name="Huttunen S."/>
            <person name="Landis J.B."/>
            <person name="Wickett N.J."/>
            <person name="Johnson M.G."/>
            <person name="Rensing S.A."/>
            <person name="Grimwood J."/>
            <person name="Schmutz J."/>
            <person name="Mcdaniel S.F."/>
        </authorList>
    </citation>
    <scope>NUCLEOTIDE SEQUENCE</scope>
    <source>
        <strain evidence="10">R40</strain>
    </source>
</reference>
<evidence type="ECO:0000256" key="4">
    <source>
        <dbReference type="ARBA" id="ARBA00022603"/>
    </source>
</evidence>
<dbReference type="GO" id="GO:0006364">
    <property type="term" value="P:rRNA processing"/>
    <property type="evidence" value="ECO:0007669"/>
    <property type="project" value="UniProtKB-KW"/>
</dbReference>
<keyword evidence="3" id="KW-0698">rRNA processing</keyword>
<evidence type="ECO:0000259" key="9">
    <source>
        <dbReference type="SMART" id="SM00359"/>
    </source>
</evidence>
<dbReference type="Pfam" id="PF10672">
    <property type="entry name" value="Methyltrans_SAM"/>
    <property type="match status" value="1"/>
</dbReference>
<dbReference type="SUPFAM" id="SSF88697">
    <property type="entry name" value="PUA domain-like"/>
    <property type="match status" value="1"/>
</dbReference>
<dbReference type="Gene3D" id="2.30.130.10">
    <property type="entry name" value="PUA domain"/>
    <property type="match status" value="1"/>
</dbReference>
<accession>A0A8T0H2Z6</accession>
<keyword evidence="2" id="KW-0963">Cytoplasm</keyword>
<dbReference type="Gene3D" id="3.40.50.150">
    <property type="entry name" value="Vaccinia Virus protein VP39"/>
    <property type="match status" value="1"/>
</dbReference>
<evidence type="ECO:0000313" key="11">
    <source>
        <dbReference type="Proteomes" id="UP000822688"/>
    </source>
</evidence>
<dbReference type="InterPro" id="IPR036974">
    <property type="entry name" value="PUA_sf"/>
</dbReference>
<evidence type="ECO:0000256" key="5">
    <source>
        <dbReference type="ARBA" id="ARBA00022679"/>
    </source>
</evidence>
<dbReference type="InterPro" id="IPR002478">
    <property type="entry name" value="PUA"/>
</dbReference>
<keyword evidence="7" id="KW-0694">RNA-binding</keyword>
<dbReference type="GO" id="GO:0008168">
    <property type="term" value="F:methyltransferase activity"/>
    <property type="evidence" value="ECO:0007669"/>
    <property type="project" value="UniProtKB-KW"/>
</dbReference>
<evidence type="ECO:0000256" key="2">
    <source>
        <dbReference type="ARBA" id="ARBA00022490"/>
    </source>
</evidence>
<keyword evidence="11" id="KW-1185">Reference proteome</keyword>
<evidence type="ECO:0000313" key="10">
    <source>
        <dbReference type="EMBL" id="KAG0563482.1"/>
    </source>
</evidence>
<proteinExistence type="inferred from homology"/>
<dbReference type="GO" id="GO:0003723">
    <property type="term" value="F:RNA binding"/>
    <property type="evidence" value="ECO:0007669"/>
    <property type="project" value="UniProtKB-KW"/>
</dbReference>
<dbReference type="SUPFAM" id="SSF53335">
    <property type="entry name" value="S-adenosyl-L-methionine-dependent methyltransferases"/>
    <property type="match status" value="1"/>
</dbReference>
<sequence>MKWVRFYCEYMFSRIETYLCGTLQGSLISHCFSNGSFQLHLFLMYKISVFLMLYCIVIEKHVCVTFYQLFIVTEKSTLVIGHAEVARVVLKKGKTQLFRSGNPMVYSGAIDRVVGRPPPVAGDLVMVTDGAEQPIAWGVYNPLSMFAVRIMQTEDEARREPECVLNMETLLQSRIESAVKLRKLLGLPSTNHTNVFRLVNSEGDRLSGLIVDVLGEHVVVASSAAWVERHRATIEVAIGQAIKTSQMSWRPSVEILKEEGLQVDISKDSSLEPALDVVDDFEVVENGVRYLASLAGQKTGFYADQRDSRLLLRSITGGSTVLDLCCYSGGFALNAALGGASHTIGVDSSAPALELAKANASLNQIDANSINFVKADVGEYMKSALSEGKLWDIVVLDPPKLAPNRKVLQRATTRYRNLNSMAMRLIKPGGLLMTCSCSGAMTQSGNFLSVIQEAALSANRRVTQLRYAGAAPDHTIDPAYPEGTYLTNVLLRVQ</sequence>
<dbReference type="SMART" id="SM00359">
    <property type="entry name" value="PUA"/>
    <property type="match status" value="1"/>
</dbReference>
<comment type="caution">
    <text evidence="10">The sequence shown here is derived from an EMBL/GenBank/DDBJ whole genome shotgun (WGS) entry which is preliminary data.</text>
</comment>
<dbReference type="GO" id="GO:0005737">
    <property type="term" value="C:cytoplasm"/>
    <property type="evidence" value="ECO:0007669"/>
    <property type="project" value="UniProtKB-SubCell"/>
</dbReference>
<dbReference type="EMBL" id="CM026429">
    <property type="protein sequence ID" value="KAG0563482.1"/>
    <property type="molecule type" value="Genomic_DNA"/>
</dbReference>
<evidence type="ECO:0000256" key="1">
    <source>
        <dbReference type="ARBA" id="ARBA00004496"/>
    </source>
</evidence>
<keyword evidence="4" id="KW-0489">Methyltransferase</keyword>
<dbReference type="PANTHER" id="PTHR42873:SF1">
    <property type="entry name" value="S-ADENOSYLMETHIONINE-DEPENDENT METHYLTRANSFERASE DOMAIN-CONTAINING PROTEIN"/>
    <property type="match status" value="1"/>
</dbReference>
<dbReference type="PANTHER" id="PTHR42873">
    <property type="entry name" value="RIBOSOMAL RNA LARGE SUBUNIT METHYLTRANSFERASE"/>
    <property type="match status" value="1"/>
</dbReference>
<protein>
    <recommendedName>
        <fullName evidence="9">PUA domain-containing protein</fullName>
    </recommendedName>
</protein>
<dbReference type="CDD" id="cd11572">
    <property type="entry name" value="RlmI_M_like"/>
    <property type="match status" value="1"/>
</dbReference>
<dbReference type="Proteomes" id="UP000822688">
    <property type="component" value="Chromosome 8"/>
</dbReference>
<dbReference type="InterPro" id="IPR041532">
    <property type="entry name" value="RlmI-like_PUA"/>
</dbReference>
<organism evidence="10 11">
    <name type="scientific">Ceratodon purpureus</name>
    <name type="common">Fire moss</name>
    <name type="synonym">Dicranum purpureum</name>
    <dbReference type="NCBI Taxonomy" id="3225"/>
    <lineage>
        <taxon>Eukaryota</taxon>
        <taxon>Viridiplantae</taxon>
        <taxon>Streptophyta</taxon>
        <taxon>Embryophyta</taxon>
        <taxon>Bryophyta</taxon>
        <taxon>Bryophytina</taxon>
        <taxon>Bryopsida</taxon>
        <taxon>Dicranidae</taxon>
        <taxon>Pseudoditrichales</taxon>
        <taxon>Ditrichaceae</taxon>
        <taxon>Ceratodon</taxon>
    </lineage>
</organism>
<evidence type="ECO:0000256" key="8">
    <source>
        <dbReference type="ARBA" id="ARBA00038091"/>
    </source>
</evidence>
<evidence type="ECO:0000256" key="3">
    <source>
        <dbReference type="ARBA" id="ARBA00022552"/>
    </source>
</evidence>
<dbReference type="InterPro" id="IPR019614">
    <property type="entry name" value="SAM-dep_methyl-trfase"/>
</dbReference>
<dbReference type="InterPro" id="IPR029063">
    <property type="entry name" value="SAM-dependent_MTases_sf"/>
</dbReference>
<name>A0A8T0H2Z6_CERPU</name>
<dbReference type="AlphaFoldDB" id="A0A8T0H2Z6"/>
<keyword evidence="6" id="KW-0949">S-adenosyl-L-methionine</keyword>
<comment type="similarity">
    <text evidence="8">Belongs to the methyltransferase superfamily. RlmI family.</text>
</comment>
<gene>
    <name evidence="10" type="ORF">KC19_8G034700</name>
</gene>
<comment type="subcellular location">
    <subcellularLocation>
        <location evidence="1">Cytoplasm</location>
    </subcellularLocation>
</comment>
<dbReference type="GO" id="GO:0032259">
    <property type="term" value="P:methylation"/>
    <property type="evidence" value="ECO:0007669"/>
    <property type="project" value="UniProtKB-KW"/>
</dbReference>
<feature type="domain" description="PUA" evidence="9">
    <location>
        <begin position="86"/>
        <end position="180"/>
    </location>
</feature>
<dbReference type="Pfam" id="PF17785">
    <property type="entry name" value="PUA_3"/>
    <property type="match status" value="1"/>
</dbReference>
<evidence type="ECO:0000256" key="7">
    <source>
        <dbReference type="ARBA" id="ARBA00022884"/>
    </source>
</evidence>